<dbReference type="SUPFAM" id="SSF53098">
    <property type="entry name" value="Ribonuclease H-like"/>
    <property type="match status" value="1"/>
</dbReference>
<dbReference type="PANTHER" id="PTHR28083">
    <property type="entry name" value="GOOD FOR FULL DBP5 ACTIVITY PROTEIN 2"/>
    <property type="match status" value="1"/>
</dbReference>
<keyword evidence="3" id="KW-1185">Reference proteome</keyword>
<accession>A0AAD4MDQ9</accession>
<dbReference type="InterPro" id="IPR048519">
    <property type="entry name" value="Gfd2/YDR514C-like_C"/>
</dbReference>
<dbReference type="PANTHER" id="PTHR28083:SF1">
    <property type="entry name" value="GOOD FOR FULL DBP5 ACTIVITY PROTEIN 2"/>
    <property type="match status" value="1"/>
</dbReference>
<gene>
    <name evidence="2" type="ORF">B0F90DRAFT_531079</name>
</gene>
<name>A0AAD4MDQ9_9AGAM</name>
<dbReference type="GO" id="GO:0005634">
    <property type="term" value="C:nucleus"/>
    <property type="evidence" value="ECO:0007669"/>
    <property type="project" value="TreeGrafter"/>
</dbReference>
<reference evidence="2" key="1">
    <citation type="journal article" date="2022" name="New Phytol.">
        <title>Evolutionary transition to the ectomycorrhizal habit in the genomes of a hyperdiverse lineage of mushroom-forming fungi.</title>
        <authorList>
            <person name="Looney B."/>
            <person name="Miyauchi S."/>
            <person name="Morin E."/>
            <person name="Drula E."/>
            <person name="Courty P.E."/>
            <person name="Kohler A."/>
            <person name="Kuo A."/>
            <person name="LaButti K."/>
            <person name="Pangilinan J."/>
            <person name="Lipzen A."/>
            <person name="Riley R."/>
            <person name="Andreopoulos W."/>
            <person name="He G."/>
            <person name="Johnson J."/>
            <person name="Nolan M."/>
            <person name="Tritt A."/>
            <person name="Barry K.W."/>
            <person name="Grigoriev I.V."/>
            <person name="Nagy L.G."/>
            <person name="Hibbett D."/>
            <person name="Henrissat B."/>
            <person name="Matheny P.B."/>
            <person name="Labbe J."/>
            <person name="Martin F.M."/>
        </authorList>
    </citation>
    <scope>NUCLEOTIDE SEQUENCE</scope>
    <source>
        <strain evidence="2">BPL690</strain>
    </source>
</reference>
<dbReference type="InterPro" id="IPR012337">
    <property type="entry name" value="RNaseH-like_sf"/>
</dbReference>
<dbReference type="InterPro" id="IPR036397">
    <property type="entry name" value="RNaseH_sf"/>
</dbReference>
<dbReference type="Proteomes" id="UP001203297">
    <property type="component" value="Unassembled WGS sequence"/>
</dbReference>
<proteinExistence type="predicted"/>
<evidence type="ECO:0000313" key="2">
    <source>
        <dbReference type="EMBL" id="KAI0307159.1"/>
    </source>
</evidence>
<feature type="domain" description="Gfd2/YDR514C-like C-terminal" evidence="1">
    <location>
        <begin position="167"/>
        <end position="347"/>
    </location>
</feature>
<protein>
    <recommendedName>
        <fullName evidence="1">Gfd2/YDR514C-like C-terminal domain-containing protein</fullName>
    </recommendedName>
</protein>
<dbReference type="AlphaFoldDB" id="A0AAD4MDQ9"/>
<dbReference type="GO" id="GO:0003676">
    <property type="term" value="F:nucleic acid binding"/>
    <property type="evidence" value="ECO:0007669"/>
    <property type="project" value="InterPro"/>
</dbReference>
<dbReference type="Pfam" id="PF21762">
    <property type="entry name" value="DEDDh_C"/>
    <property type="match status" value="1"/>
</dbReference>
<sequence length="348" mass="40127">MLDIGRTKIIHGFYRYTDIWFEWNQVLPNKEDGYALKAILAHDALVHPDHPLRLAGKPGIELSIGTLENGEARLLFSSAQVEYIRYWLHAMGFTKELIPLPYTDCLLTSSRLQNHSPVVYKTGGELRNALKMIDKNNRKLKGTDSNLNARRLMFERVRSLWSEQRGVWCSVDFEAWDLDHHVITEFGWSAIRWVEGQAIEDMGHLIVAKHRGYTNHYLPENRRFYHYGQSEDVTIKQLKERIHDMIRSMGRLGPLFLVFHDNYQDLKYLRSPEINAPLDGLSFFLPESCAEVETSEASKIYVVDTSELFAALEGDSGGQKRSLERVCRLLQIRPEFTQHLHNAGNDAG</sequence>
<comment type="caution">
    <text evidence="2">The sequence shown here is derived from an EMBL/GenBank/DDBJ whole genome shotgun (WGS) entry which is preliminary data.</text>
</comment>
<dbReference type="InterPro" id="IPR040151">
    <property type="entry name" value="Gfd2/YDR514C-like"/>
</dbReference>
<dbReference type="EMBL" id="WTXG01000002">
    <property type="protein sequence ID" value="KAI0307159.1"/>
    <property type="molecule type" value="Genomic_DNA"/>
</dbReference>
<organism evidence="2 3">
    <name type="scientific">Multifurca ochricompacta</name>
    <dbReference type="NCBI Taxonomy" id="376703"/>
    <lineage>
        <taxon>Eukaryota</taxon>
        <taxon>Fungi</taxon>
        <taxon>Dikarya</taxon>
        <taxon>Basidiomycota</taxon>
        <taxon>Agaricomycotina</taxon>
        <taxon>Agaricomycetes</taxon>
        <taxon>Russulales</taxon>
        <taxon>Russulaceae</taxon>
        <taxon>Multifurca</taxon>
    </lineage>
</organism>
<evidence type="ECO:0000259" key="1">
    <source>
        <dbReference type="Pfam" id="PF21762"/>
    </source>
</evidence>
<evidence type="ECO:0000313" key="3">
    <source>
        <dbReference type="Proteomes" id="UP001203297"/>
    </source>
</evidence>
<dbReference type="Gene3D" id="3.30.420.10">
    <property type="entry name" value="Ribonuclease H-like superfamily/Ribonuclease H"/>
    <property type="match status" value="1"/>
</dbReference>